<dbReference type="SUPFAM" id="SSF48452">
    <property type="entry name" value="TPR-like"/>
    <property type="match status" value="1"/>
</dbReference>
<keyword evidence="3" id="KW-1185">Reference proteome</keyword>
<keyword evidence="1" id="KW-1133">Transmembrane helix</keyword>
<evidence type="ECO:0000313" key="3">
    <source>
        <dbReference type="Proteomes" id="UP001302072"/>
    </source>
</evidence>
<reference evidence="2 3" key="1">
    <citation type="submission" date="2022-12" db="EMBL/GenBank/DDBJ databases">
        <title>Two new species, Stenotrophomonas aracearum and Stenotrophomonas oahuensis, isolated from Anthurium (Araceae family) in Hawaii.</title>
        <authorList>
            <person name="Chunag S.C."/>
            <person name="Dobhal S."/>
            <person name="Alvarez A."/>
            <person name="Arif M."/>
        </authorList>
    </citation>
    <scope>NUCLEOTIDE SEQUENCE [LARGE SCALE GENOMIC DNA]</scope>
    <source>
        <strain evidence="2 3">A5586</strain>
    </source>
</reference>
<proteinExistence type="predicted"/>
<keyword evidence="1" id="KW-0812">Transmembrane</keyword>
<name>A0ABY9YQJ8_9GAMM</name>
<dbReference type="InterPro" id="IPR011990">
    <property type="entry name" value="TPR-like_helical_dom_sf"/>
</dbReference>
<gene>
    <name evidence="2" type="ORF">PDM29_02355</name>
</gene>
<protein>
    <recommendedName>
        <fullName evidence="4">Transmembrane protein</fullName>
    </recommendedName>
</protein>
<sequence length="522" mass="56892">MSRQAPAPHEDAAHAALRRVRREGRWWRVQAWHARRVWRWALLVAATLFLLLVAFRAPLANWFWNEPQIEQLLDRGDRALAAGHLSAVDGNGAREWYQAALALDGDRPQAREGLARTGQAALAQARRALQADDLDGAQRGLELARELQVPQRDADAVADALRVRQQSGAGFGVLLGRAEAALQAQRLDGSDDSALPLFQQVLALAPNHLRALEGREDALTELLLQARSAAAQGDVARAAPLVRRARVFDAGHVDLPATEAALNSALERRLQLGQQALKARRWDTAANHFKAVIAARPDEPMAQQGLLQVGDAWLTEANRLAGDFRFAEAEQMLGRAEATGVSARALQGARQSLNQARQAEKALATPRAPRARREQELKELLQRFELAQAQGRFLTPPGNSAYDALRAAQALAPQDARVHDAARQLLPASRNCFEDRLRENRVQAAGACLGAWQALSPEDGAAAAARQRLAQRWLAVGSERLGRGDVAFARAALQAATELGSNPASPEHLALEQRLQDVEGLR</sequence>
<dbReference type="EMBL" id="CP115541">
    <property type="protein sequence ID" value="WNH53136.1"/>
    <property type="molecule type" value="Genomic_DNA"/>
</dbReference>
<dbReference type="Gene3D" id="1.25.40.10">
    <property type="entry name" value="Tetratricopeptide repeat domain"/>
    <property type="match status" value="1"/>
</dbReference>
<dbReference type="RefSeq" id="WP_311192301.1">
    <property type="nucleotide sequence ID" value="NZ_CP115541.1"/>
</dbReference>
<keyword evidence="1" id="KW-0472">Membrane</keyword>
<accession>A0ABY9YQJ8</accession>
<feature type="transmembrane region" description="Helical" evidence="1">
    <location>
        <begin position="40"/>
        <end position="64"/>
    </location>
</feature>
<dbReference type="Proteomes" id="UP001302072">
    <property type="component" value="Chromosome"/>
</dbReference>
<organism evidence="2 3">
    <name type="scientific">Stenotrophomonas oahuensis</name>
    <dbReference type="NCBI Taxonomy" id="3003271"/>
    <lineage>
        <taxon>Bacteria</taxon>
        <taxon>Pseudomonadati</taxon>
        <taxon>Pseudomonadota</taxon>
        <taxon>Gammaproteobacteria</taxon>
        <taxon>Lysobacterales</taxon>
        <taxon>Lysobacteraceae</taxon>
        <taxon>Stenotrophomonas</taxon>
    </lineage>
</organism>
<evidence type="ECO:0000313" key="2">
    <source>
        <dbReference type="EMBL" id="WNH53136.1"/>
    </source>
</evidence>
<evidence type="ECO:0008006" key="4">
    <source>
        <dbReference type="Google" id="ProtNLM"/>
    </source>
</evidence>
<evidence type="ECO:0000256" key="1">
    <source>
        <dbReference type="SAM" id="Phobius"/>
    </source>
</evidence>